<evidence type="ECO:0000256" key="4">
    <source>
        <dbReference type="ARBA" id="ARBA00023125"/>
    </source>
</evidence>
<dbReference type="GO" id="GO:0003677">
    <property type="term" value="F:DNA binding"/>
    <property type="evidence" value="ECO:0007669"/>
    <property type="project" value="UniProtKB-UniRule"/>
</dbReference>
<evidence type="ECO:0000256" key="3">
    <source>
        <dbReference type="ARBA" id="ARBA00022908"/>
    </source>
</evidence>
<organism evidence="10 11">
    <name type="scientific">Candidatus Alectryocaccomicrobium excrementavium</name>
    <dbReference type="NCBI Taxonomy" id="2840668"/>
    <lineage>
        <taxon>Bacteria</taxon>
        <taxon>Bacillati</taxon>
        <taxon>Bacillota</taxon>
        <taxon>Clostridia</taxon>
        <taxon>Candidatus Alectryocaccomicrobium</taxon>
    </lineage>
</organism>
<dbReference type="Pfam" id="PF00589">
    <property type="entry name" value="Phage_integrase"/>
    <property type="match status" value="1"/>
</dbReference>
<dbReference type="GO" id="GO:0015074">
    <property type="term" value="P:DNA integration"/>
    <property type="evidence" value="ECO:0007669"/>
    <property type="project" value="UniProtKB-KW"/>
</dbReference>
<keyword evidence="4 6" id="KW-0238">DNA-binding</keyword>
<reference evidence="10" key="2">
    <citation type="journal article" date="2021" name="PeerJ">
        <title>Extensive microbial diversity within the chicken gut microbiome revealed by metagenomics and culture.</title>
        <authorList>
            <person name="Gilroy R."/>
            <person name="Ravi A."/>
            <person name="Getino M."/>
            <person name="Pursley I."/>
            <person name="Horton D.L."/>
            <person name="Alikhan N.F."/>
            <person name="Baker D."/>
            <person name="Gharbi K."/>
            <person name="Hall N."/>
            <person name="Watson M."/>
            <person name="Adriaenssens E.M."/>
            <person name="Foster-Nyarko E."/>
            <person name="Jarju S."/>
            <person name="Secka A."/>
            <person name="Antonio M."/>
            <person name="Oren A."/>
            <person name="Chaudhuri R.R."/>
            <person name="La Ragione R."/>
            <person name="Hildebrand F."/>
            <person name="Pallen M.J."/>
        </authorList>
    </citation>
    <scope>NUCLEOTIDE SEQUENCE</scope>
    <source>
        <strain evidence="10">13766</strain>
    </source>
</reference>
<feature type="domain" description="Tyr recombinase" evidence="8">
    <location>
        <begin position="161"/>
        <end position="371"/>
    </location>
</feature>
<dbReference type="PROSITE" id="PS51898">
    <property type="entry name" value="TYR_RECOMBINASE"/>
    <property type="match status" value="1"/>
</dbReference>
<dbReference type="InterPro" id="IPR004107">
    <property type="entry name" value="Integrase_SAM-like_N"/>
</dbReference>
<dbReference type="PANTHER" id="PTHR30629:SF2">
    <property type="entry name" value="PROPHAGE INTEGRASE INTS-RELATED"/>
    <property type="match status" value="1"/>
</dbReference>
<reference evidence="10" key="1">
    <citation type="submission" date="2020-10" db="EMBL/GenBank/DDBJ databases">
        <authorList>
            <person name="Gilroy R."/>
        </authorList>
    </citation>
    <scope>NUCLEOTIDE SEQUENCE</scope>
    <source>
        <strain evidence="10">13766</strain>
    </source>
</reference>
<evidence type="ECO:0000256" key="6">
    <source>
        <dbReference type="PROSITE-ProRule" id="PRU01248"/>
    </source>
</evidence>
<dbReference type="EMBL" id="DVJN01000038">
    <property type="protein sequence ID" value="HIS91780.1"/>
    <property type="molecule type" value="Genomic_DNA"/>
</dbReference>
<dbReference type="GO" id="GO:0006310">
    <property type="term" value="P:DNA recombination"/>
    <property type="evidence" value="ECO:0007669"/>
    <property type="project" value="UniProtKB-KW"/>
</dbReference>
<dbReference type="Pfam" id="PF14659">
    <property type="entry name" value="Phage_int_SAM_3"/>
    <property type="match status" value="1"/>
</dbReference>
<keyword evidence="3" id="KW-0229">DNA integration</keyword>
<protein>
    <submittedName>
        <fullName evidence="10">Site-specific integrase</fullName>
    </submittedName>
</protein>
<dbReference type="PROSITE" id="PS51900">
    <property type="entry name" value="CB"/>
    <property type="match status" value="1"/>
</dbReference>
<evidence type="ECO:0000256" key="5">
    <source>
        <dbReference type="ARBA" id="ARBA00023172"/>
    </source>
</evidence>
<feature type="region of interest" description="Disordered" evidence="7">
    <location>
        <begin position="390"/>
        <end position="409"/>
    </location>
</feature>
<accession>A0A9D1K590</accession>
<sequence length="409" mass="45558">MPKKQKSGLYRTKIKIGVGPDGKDIVKWISGRTKAELEAARREVVAYYIEGSGARGDKLFGAYAIEWYETRKKPFVSSSSQNAYRSMLNRNILPVFGNRNLRAIRAQEIQAFVNRFSGSSSSHVAVLMACITGIFRSALADQIIARDPTIGLRRPDIAAAPERRALTQAERARIADVAKTHIHGLYLAVMYYLGVRPGEARGLQWGDFDFTAKTVHIQRDIDYSKRGVAIGELKTESSNRIIPLPDELIDILMAHRGCSAPKPSEFLFTGARSAGALSPGTAKRWWLSLMQACGLCEPIPSEESHPSHHDLRTKIRATITPHTLRHNFITMCWENGLDVFITMKLVGHADYQTTMNIYTHLGKNSLIEAKARLDRMFASQAGKNESCTKVAYGSQNPPHAQIEKPLKPQ</sequence>
<proteinExistence type="inferred from homology"/>
<evidence type="ECO:0000256" key="1">
    <source>
        <dbReference type="ARBA" id="ARBA00003283"/>
    </source>
</evidence>
<dbReference type="Gene3D" id="1.10.150.130">
    <property type="match status" value="1"/>
</dbReference>
<evidence type="ECO:0000256" key="7">
    <source>
        <dbReference type="SAM" id="MobiDB-lite"/>
    </source>
</evidence>
<dbReference type="InterPro" id="IPR044068">
    <property type="entry name" value="CB"/>
</dbReference>
<dbReference type="SUPFAM" id="SSF56349">
    <property type="entry name" value="DNA breaking-rejoining enzymes"/>
    <property type="match status" value="1"/>
</dbReference>
<feature type="domain" description="Core-binding (CB)" evidence="9">
    <location>
        <begin position="58"/>
        <end position="139"/>
    </location>
</feature>
<dbReference type="InterPro" id="IPR011010">
    <property type="entry name" value="DNA_brk_join_enz"/>
</dbReference>
<dbReference type="InterPro" id="IPR013762">
    <property type="entry name" value="Integrase-like_cat_sf"/>
</dbReference>
<evidence type="ECO:0000259" key="9">
    <source>
        <dbReference type="PROSITE" id="PS51900"/>
    </source>
</evidence>
<keyword evidence="5" id="KW-0233">DNA recombination</keyword>
<evidence type="ECO:0000256" key="2">
    <source>
        <dbReference type="ARBA" id="ARBA00008857"/>
    </source>
</evidence>
<evidence type="ECO:0000313" key="10">
    <source>
        <dbReference type="EMBL" id="HIS91780.1"/>
    </source>
</evidence>
<comment type="caution">
    <text evidence="10">The sequence shown here is derived from an EMBL/GenBank/DDBJ whole genome shotgun (WGS) entry which is preliminary data.</text>
</comment>
<dbReference type="InterPro" id="IPR010998">
    <property type="entry name" value="Integrase_recombinase_N"/>
</dbReference>
<dbReference type="InterPro" id="IPR050808">
    <property type="entry name" value="Phage_Integrase"/>
</dbReference>
<comment type="function">
    <text evidence="1">Site-specific tyrosine recombinase, which acts by catalyzing the cutting and rejoining of the recombining DNA molecules.</text>
</comment>
<evidence type="ECO:0000259" key="8">
    <source>
        <dbReference type="PROSITE" id="PS51898"/>
    </source>
</evidence>
<dbReference type="CDD" id="cd01189">
    <property type="entry name" value="INT_ICEBs1_C_like"/>
    <property type="match status" value="1"/>
</dbReference>
<comment type="similarity">
    <text evidence="2">Belongs to the 'phage' integrase family.</text>
</comment>
<dbReference type="Gene3D" id="1.10.443.10">
    <property type="entry name" value="Intergrase catalytic core"/>
    <property type="match status" value="1"/>
</dbReference>
<dbReference type="AlphaFoldDB" id="A0A9D1K590"/>
<name>A0A9D1K590_9FIRM</name>
<dbReference type="PANTHER" id="PTHR30629">
    <property type="entry name" value="PROPHAGE INTEGRASE"/>
    <property type="match status" value="1"/>
</dbReference>
<dbReference type="InterPro" id="IPR002104">
    <property type="entry name" value="Integrase_catalytic"/>
</dbReference>
<gene>
    <name evidence="10" type="ORF">IAA84_02055</name>
</gene>
<dbReference type="Proteomes" id="UP000824140">
    <property type="component" value="Unassembled WGS sequence"/>
</dbReference>
<evidence type="ECO:0000313" key="11">
    <source>
        <dbReference type="Proteomes" id="UP000824140"/>
    </source>
</evidence>